<comment type="caution">
    <text evidence="1">The sequence shown here is derived from an EMBL/GenBank/DDBJ whole genome shotgun (WGS) entry which is preliminary data.</text>
</comment>
<proteinExistence type="predicted"/>
<dbReference type="Proteomes" id="UP000236291">
    <property type="component" value="Unassembled WGS sequence"/>
</dbReference>
<evidence type="ECO:0000313" key="1">
    <source>
        <dbReference type="EMBL" id="PNX83493.1"/>
    </source>
</evidence>
<reference evidence="1 2" key="1">
    <citation type="journal article" date="2014" name="Am. J. Bot.">
        <title>Genome assembly and annotation for red clover (Trifolium pratense; Fabaceae).</title>
        <authorList>
            <person name="Istvanek J."/>
            <person name="Jaros M."/>
            <person name="Krenek A."/>
            <person name="Repkova J."/>
        </authorList>
    </citation>
    <scope>NUCLEOTIDE SEQUENCE [LARGE SCALE GENOMIC DNA]</scope>
    <source>
        <strain evidence="2">cv. Tatra</strain>
        <tissue evidence="1">Young leaves</tissue>
    </source>
</reference>
<protein>
    <submittedName>
        <fullName evidence="1">Uncharacterized protein</fullName>
    </submittedName>
</protein>
<gene>
    <name evidence="1" type="ORF">L195_g039536</name>
</gene>
<dbReference type="EMBL" id="ASHM01044252">
    <property type="protein sequence ID" value="PNX83493.1"/>
    <property type="molecule type" value="Genomic_DNA"/>
</dbReference>
<organism evidence="1 2">
    <name type="scientific">Trifolium pratense</name>
    <name type="common">Red clover</name>
    <dbReference type="NCBI Taxonomy" id="57577"/>
    <lineage>
        <taxon>Eukaryota</taxon>
        <taxon>Viridiplantae</taxon>
        <taxon>Streptophyta</taxon>
        <taxon>Embryophyta</taxon>
        <taxon>Tracheophyta</taxon>
        <taxon>Spermatophyta</taxon>
        <taxon>Magnoliopsida</taxon>
        <taxon>eudicotyledons</taxon>
        <taxon>Gunneridae</taxon>
        <taxon>Pentapetalae</taxon>
        <taxon>rosids</taxon>
        <taxon>fabids</taxon>
        <taxon>Fabales</taxon>
        <taxon>Fabaceae</taxon>
        <taxon>Papilionoideae</taxon>
        <taxon>50 kb inversion clade</taxon>
        <taxon>NPAAA clade</taxon>
        <taxon>Hologalegina</taxon>
        <taxon>IRL clade</taxon>
        <taxon>Trifolieae</taxon>
        <taxon>Trifolium</taxon>
    </lineage>
</organism>
<feature type="non-terminal residue" evidence="1">
    <location>
        <position position="1"/>
    </location>
</feature>
<sequence>IHRFVFSRLHLPPTTPFHSRNSPIEFQPPPPPTPLVLSDKMTITIVATSIIVSSSVTEETFIKNSHGLIWFESFGRRSTVVHLCLQRIILKISFDKMPEDDHSEVLKAQRISRFRRCKLQRLRASVVDKSEDDKPLD</sequence>
<accession>A0A2K3LY99</accession>
<dbReference type="AlphaFoldDB" id="A0A2K3LY99"/>
<name>A0A2K3LY99_TRIPR</name>
<reference evidence="1 2" key="2">
    <citation type="journal article" date="2017" name="Front. Plant Sci.">
        <title>Gene Classification and Mining of Molecular Markers Useful in Red Clover (Trifolium pratense) Breeding.</title>
        <authorList>
            <person name="Istvanek J."/>
            <person name="Dluhosova J."/>
            <person name="Dluhos P."/>
            <person name="Patkova L."/>
            <person name="Nedelnik J."/>
            <person name="Repkova J."/>
        </authorList>
    </citation>
    <scope>NUCLEOTIDE SEQUENCE [LARGE SCALE GENOMIC DNA]</scope>
    <source>
        <strain evidence="2">cv. Tatra</strain>
        <tissue evidence="1">Young leaves</tissue>
    </source>
</reference>
<evidence type="ECO:0000313" key="2">
    <source>
        <dbReference type="Proteomes" id="UP000236291"/>
    </source>
</evidence>